<dbReference type="Proteomes" id="UP000003688">
    <property type="component" value="Unassembled WGS sequence"/>
</dbReference>
<evidence type="ECO:0000313" key="2">
    <source>
        <dbReference type="Proteomes" id="UP000003688"/>
    </source>
</evidence>
<dbReference type="EMBL" id="ABOX02000003">
    <property type="protein sequence ID" value="EEF62732.1"/>
    <property type="molecule type" value="Genomic_DNA"/>
</dbReference>
<keyword evidence="2" id="KW-1185">Reference proteome</keyword>
<protein>
    <submittedName>
        <fullName evidence="1">Uncharacterized protein</fullName>
    </submittedName>
</protein>
<accession>B9XB47</accession>
<reference evidence="1 2" key="1">
    <citation type="journal article" date="2011" name="J. Bacteriol.">
        <title>Genome sequence of 'Pedosphaera parvula' Ellin514, an aerobic Verrucomicrobial isolate from pasture soil.</title>
        <authorList>
            <person name="Kant R."/>
            <person name="van Passel M.W."/>
            <person name="Sangwan P."/>
            <person name="Palva A."/>
            <person name="Lucas S."/>
            <person name="Copeland A."/>
            <person name="Lapidus A."/>
            <person name="Glavina Del Rio T."/>
            <person name="Dalin E."/>
            <person name="Tice H."/>
            <person name="Bruce D."/>
            <person name="Goodwin L."/>
            <person name="Pitluck S."/>
            <person name="Chertkov O."/>
            <person name="Larimer F.W."/>
            <person name="Land M.L."/>
            <person name="Hauser L."/>
            <person name="Brettin T.S."/>
            <person name="Detter J.C."/>
            <person name="Han S."/>
            <person name="de Vos W.M."/>
            <person name="Janssen P.H."/>
            <person name="Smidt H."/>
        </authorList>
    </citation>
    <scope>NUCLEOTIDE SEQUENCE [LARGE SCALE GENOMIC DNA]</scope>
    <source>
        <strain evidence="1 2">Ellin514</strain>
    </source>
</reference>
<organism evidence="1 2">
    <name type="scientific">Pedosphaera parvula (strain Ellin514)</name>
    <dbReference type="NCBI Taxonomy" id="320771"/>
    <lineage>
        <taxon>Bacteria</taxon>
        <taxon>Pseudomonadati</taxon>
        <taxon>Verrucomicrobiota</taxon>
        <taxon>Pedosphaerae</taxon>
        <taxon>Pedosphaerales</taxon>
        <taxon>Pedosphaeraceae</taxon>
        <taxon>Pedosphaera</taxon>
    </lineage>
</organism>
<gene>
    <name evidence="1" type="ORF">Cflav_PD5367</name>
</gene>
<comment type="caution">
    <text evidence="1">The sequence shown here is derived from an EMBL/GenBank/DDBJ whole genome shotgun (WGS) entry which is preliminary data.</text>
</comment>
<sequence>MRGHIYRMPKEISEWQEGFWFKSLILKLGRVLFSRKRPDGKARRRRISLVDLRLRSNAARRPLARKPSGRRCFWPQPALARPSRWRGCSGLADLAAAKIPNRSTLPNFKSGSKARPTTPPQIKSTLYPMTNEVPRPQGHGFFSLHFHPAY</sequence>
<dbReference type="AlphaFoldDB" id="B9XB47"/>
<proteinExistence type="predicted"/>
<dbReference type="STRING" id="320771.Cflav_PD5367"/>
<name>B9XB47_PEDPL</name>
<evidence type="ECO:0000313" key="1">
    <source>
        <dbReference type="EMBL" id="EEF62732.1"/>
    </source>
</evidence>